<dbReference type="Proteomes" id="UP000004508">
    <property type="component" value="Unassembled WGS sequence"/>
</dbReference>
<dbReference type="EMBL" id="ADVG01000003">
    <property type="protein sequence ID" value="EFH84566.1"/>
    <property type="molecule type" value="Genomic_DNA"/>
</dbReference>
<keyword evidence="2" id="KW-1185">Reference proteome</keyword>
<evidence type="ECO:0000313" key="1">
    <source>
        <dbReference type="EMBL" id="EFH84566.1"/>
    </source>
</evidence>
<evidence type="ECO:0000313" key="2">
    <source>
        <dbReference type="Proteomes" id="UP000004508"/>
    </source>
</evidence>
<name>D6TWI3_KTERA</name>
<comment type="caution">
    <text evidence="1">The sequence shown here is derived from an EMBL/GenBank/DDBJ whole genome shotgun (WGS) entry which is preliminary data.</text>
</comment>
<sequence>MRSSQSVIQQTLSACTADTVKQMEQTANEIYRHHSQGYQHDYSQQYQILDVDLTGLPCGKRAALATKGYFAGARNRRGRQLGRVLATRYGEVVTDRLFEGRTSLASAFQPLIQAAEQTLGLDEAQRSRTLLRVDAGGGSLDDVNWALARGYQMHCKDYSGQRARHLAASVTTWIEDPDEPGRQVGWVEEPAPEYVRDVVRIAVRKRKPNGQWGIAVLISTLLPTEVCELTGGYGERSLSSTQVLLAHVRLYDQRGGGVETSFKGDKQGLGLAKRRKKHFEAQQMLMLLGSLAHNVIVWAHNWLAGSTSQLQHYGPARMVRDVFQISGFLLIDARGRIRSVVLNQDAPFAPVLLGPLRVLLAPAQVILRLGET</sequence>
<dbReference type="InParanoid" id="D6TWI3"/>
<dbReference type="PROSITE" id="PS51257">
    <property type="entry name" value="PROKAR_LIPOPROTEIN"/>
    <property type="match status" value="1"/>
</dbReference>
<organism evidence="1 2">
    <name type="scientific">Ktedonobacter racemifer DSM 44963</name>
    <dbReference type="NCBI Taxonomy" id="485913"/>
    <lineage>
        <taxon>Bacteria</taxon>
        <taxon>Bacillati</taxon>
        <taxon>Chloroflexota</taxon>
        <taxon>Ktedonobacteria</taxon>
        <taxon>Ktedonobacterales</taxon>
        <taxon>Ktedonobacteraceae</taxon>
        <taxon>Ktedonobacter</taxon>
    </lineage>
</organism>
<gene>
    <name evidence="1" type="ORF">Krac_5640</name>
</gene>
<reference evidence="1 2" key="1">
    <citation type="journal article" date="2011" name="Stand. Genomic Sci.">
        <title>Non-contiguous finished genome sequence and contextual data of the filamentous soil bacterium Ktedonobacter racemifer type strain (SOSP1-21).</title>
        <authorList>
            <person name="Chang Y.J."/>
            <person name="Land M."/>
            <person name="Hauser L."/>
            <person name="Chertkov O."/>
            <person name="Del Rio T.G."/>
            <person name="Nolan M."/>
            <person name="Copeland A."/>
            <person name="Tice H."/>
            <person name="Cheng J.F."/>
            <person name="Lucas S."/>
            <person name="Han C."/>
            <person name="Goodwin L."/>
            <person name="Pitluck S."/>
            <person name="Ivanova N."/>
            <person name="Ovchinikova G."/>
            <person name="Pati A."/>
            <person name="Chen A."/>
            <person name="Palaniappan K."/>
            <person name="Mavromatis K."/>
            <person name="Liolios K."/>
            <person name="Brettin T."/>
            <person name="Fiebig A."/>
            <person name="Rohde M."/>
            <person name="Abt B."/>
            <person name="Goker M."/>
            <person name="Detter J.C."/>
            <person name="Woyke T."/>
            <person name="Bristow J."/>
            <person name="Eisen J.A."/>
            <person name="Markowitz V."/>
            <person name="Hugenholtz P."/>
            <person name="Kyrpides N.C."/>
            <person name="Klenk H.P."/>
            <person name="Lapidus A."/>
        </authorList>
    </citation>
    <scope>NUCLEOTIDE SEQUENCE [LARGE SCALE GENOMIC DNA]</scope>
    <source>
        <strain evidence="2">DSM 44963</strain>
    </source>
</reference>
<dbReference type="AlphaFoldDB" id="D6TWI3"/>
<accession>D6TWI3</accession>
<proteinExistence type="predicted"/>
<protein>
    <submittedName>
        <fullName evidence="1">Transposase IS4 family protein</fullName>
    </submittedName>
</protein>
<dbReference type="RefSeq" id="WP_007916217.1">
    <property type="nucleotide sequence ID" value="NZ_ADVG01000003.1"/>
</dbReference>